<dbReference type="Proteomes" id="UP000318582">
    <property type="component" value="Unassembled WGS sequence"/>
</dbReference>
<keyword evidence="3" id="KW-1185">Reference proteome</keyword>
<organism evidence="2 3">
    <name type="scientific">Powellomyces hirtus</name>
    <dbReference type="NCBI Taxonomy" id="109895"/>
    <lineage>
        <taxon>Eukaryota</taxon>
        <taxon>Fungi</taxon>
        <taxon>Fungi incertae sedis</taxon>
        <taxon>Chytridiomycota</taxon>
        <taxon>Chytridiomycota incertae sedis</taxon>
        <taxon>Chytridiomycetes</taxon>
        <taxon>Spizellomycetales</taxon>
        <taxon>Powellomycetaceae</taxon>
        <taxon>Powellomyces</taxon>
    </lineage>
</organism>
<reference evidence="2 3" key="1">
    <citation type="journal article" date="2019" name="Sci. Rep.">
        <title>Comparative genomics of chytrid fungi reveal insights into the obligate biotrophic and pathogenic lifestyle of Synchytrium endobioticum.</title>
        <authorList>
            <person name="van de Vossenberg B.T.L.H."/>
            <person name="Warris S."/>
            <person name="Nguyen H.D.T."/>
            <person name="van Gent-Pelzer M.P.E."/>
            <person name="Joly D.L."/>
            <person name="van de Geest H.C."/>
            <person name="Bonants P.J.M."/>
            <person name="Smith D.S."/>
            <person name="Levesque C.A."/>
            <person name="van der Lee T.A.J."/>
        </authorList>
    </citation>
    <scope>NUCLEOTIDE SEQUENCE [LARGE SCALE GENOMIC DNA]</scope>
    <source>
        <strain evidence="2 3">CBS 809.83</strain>
    </source>
</reference>
<comment type="caution">
    <text evidence="2">The sequence shown here is derived from an EMBL/GenBank/DDBJ whole genome shotgun (WGS) entry which is preliminary data.</text>
</comment>
<dbReference type="AlphaFoldDB" id="A0A507DWQ3"/>
<name>A0A507DWQ3_9FUNG</name>
<protein>
    <recommendedName>
        <fullName evidence="4">Arrestin C-terminal-like domain-containing protein</fullName>
    </recommendedName>
</protein>
<feature type="region of interest" description="Disordered" evidence="1">
    <location>
        <begin position="437"/>
        <end position="468"/>
    </location>
</feature>
<evidence type="ECO:0000313" key="3">
    <source>
        <dbReference type="Proteomes" id="UP000318582"/>
    </source>
</evidence>
<feature type="compositionally biased region" description="Basic and acidic residues" evidence="1">
    <location>
        <begin position="657"/>
        <end position="676"/>
    </location>
</feature>
<evidence type="ECO:0008006" key="4">
    <source>
        <dbReference type="Google" id="ProtNLM"/>
    </source>
</evidence>
<feature type="compositionally biased region" description="Polar residues" evidence="1">
    <location>
        <begin position="443"/>
        <end position="453"/>
    </location>
</feature>
<dbReference type="EMBL" id="QEAQ01000083">
    <property type="protein sequence ID" value="TPX56173.1"/>
    <property type="molecule type" value="Genomic_DNA"/>
</dbReference>
<gene>
    <name evidence="2" type="ORF">PhCBS80983_g04747</name>
</gene>
<sequence length="697" mass="75572">MSATTTPATLPNLSPQPTRAELRRGDTAASGALGRPATKALIGRHSKDRLVSVFLEERKLTSEEATQAGQRSWPPLSGLVTVDPVGAKSILADHYEPYAEVQCLLLYRTALGAVMHKIVYTKTQRLTQLATGAGSVEGTQPGRQRYPFSFNFANENLPPSFCLDPNDTHDGLPIGLHWDIVAYLGRQVVVAGDSMAALSMDGSGVMTDQASCSIQRHSPVSLNFVVEHRHNPSALALPPLNASQTLRPALFSFNRSAQPETTLDASIETPLCSAETALKVGVQLTKMLKSHKVLRVRLTAKQIITIRLSAQQQLQYKAKVAFLEDNPAPRYDPANSDQFFGIYSLNIGSGIPDRPKKGKIPARLLSLDWNKTPKTTTPLAATEFVASSPPAQSADDGSVVEVKYVLKVDVTLADSTGTFGSRERELNVSLPFLLTGDQKDETPATSSAYGSQQLRRDSSSSDTTPTAPDALLPLLAETLDDLELSIADVAVLRKEWRGLRSGSSNCVESSDHAREVLQILDTLEAQLKVFAESFAVRDGAVRWPKNPVPFNMMVLETELLARAAPNELAMSTAESTSAPLPPVPSSPLLRAPSAVDVVLACTDAFFAAGKNVVLGWIASRGSTHDDRESQEFRDRLAVLETAAGDLRRGLEAIVAGEDRERGGVVRDDDDMFKEKEGEEELQQQQQPDEQQQPRPAE</sequence>
<feature type="region of interest" description="Disordered" evidence="1">
    <location>
        <begin position="1"/>
        <end position="38"/>
    </location>
</feature>
<feature type="compositionally biased region" description="Polar residues" evidence="1">
    <location>
        <begin position="1"/>
        <end position="17"/>
    </location>
</feature>
<feature type="compositionally biased region" description="Low complexity" evidence="1">
    <location>
        <begin position="682"/>
        <end position="697"/>
    </location>
</feature>
<evidence type="ECO:0000313" key="2">
    <source>
        <dbReference type="EMBL" id="TPX56173.1"/>
    </source>
</evidence>
<evidence type="ECO:0000256" key="1">
    <source>
        <dbReference type="SAM" id="MobiDB-lite"/>
    </source>
</evidence>
<accession>A0A507DWQ3</accession>
<proteinExistence type="predicted"/>
<feature type="region of interest" description="Disordered" evidence="1">
    <location>
        <begin position="657"/>
        <end position="697"/>
    </location>
</feature>